<reference evidence="2 3" key="1">
    <citation type="submission" date="2019-07" db="EMBL/GenBank/DDBJ databases">
        <title>Hymenobacter sp. straun FUR1 Genome sequencing and assembly.</title>
        <authorList>
            <person name="Chhetri G."/>
        </authorList>
    </citation>
    <scope>NUCLEOTIDE SEQUENCE [LARGE SCALE GENOMIC DNA]</scope>
    <source>
        <strain evidence="2 3">Fur1</strain>
    </source>
</reference>
<feature type="domain" description="SPOR" evidence="1">
    <location>
        <begin position="339"/>
        <end position="422"/>
    </location>
</feature>
<protein>
    <recommendedName>
        <fullName evidence="1">SPOR domain-containing protein</fullName>
    </recommendedName>
</protein>
<comment type="caution">
    <text evidence="2">The sequence shown here is derived from an EMBL/GenBank/DDBJ whole genome shotgun (WGS) entry which is preliminary data.</text>
</comment>
<dbReference type="AlphaFoldDB" id="A0A558C1N9"/>
<organism evidence="2 3">
    <name type="scientific">Hymenobacter setariae</name>
    <dbReference type="NCBI Taxonomy" id="2594794"/>
    <lineage>
        <taxon>Bacteria</taxon>
        <taxon>Pseudomonadati</taxon>
        <taxon>Bacteroidota</taxon>
        <taxon>Cytophagia</taxon>
        <taxon>Cytophagales</taxon>
        <taxon>Hymenobacteraceae</taxon>
        <taxon>Hymenobacter</taxon>
    </lineage>
</organism>
<dbReference type="Pfam" id="PF18174">
    <property type="entry name" value="HU-CCDC81_bac_1"/>
    <property type="match status" value="1"/>
</dbReference>
<evidence type="ECO:0000313" key="2">
    <source>
        <dbReference type="EMBL" id="TVT42705.1"/>
    </source>
</evidence>
<dbReference type="InterPro" id="IPR041268">
    <property type="entry name" value="HU-CCDC81_bac_2"/>
</dbReference>
<dbReference type="PROSITE" id="PS51724">
    <property type="entry name" value="SPOR"/>
    <property type="match status" value="1"/>
</dbReference>
<dbReference type="RefSeq" id="WP_144843095.1">
    <property type="nucleotide sequence ID" value="NZ_VMRJ01000001.1"/>
</dbReference>
<dbReference type="GO" id="GO:0042834">
    <property type="term" value="F:peptidoglycan binding"/>
    <property type="evidence" value="ECO:0007669"/>
    <property type="project" value="InterPro"/>
</dbReference>
<name>A0A558C1N9_9BACT</name>
<evidence type="ECO:0000313" key="3">
    <source>
        <dbReference type="Proteomes" id="UP000317624"/>
    </source>
</evidence>
<accession>A0A558C1N9</accession>
<dbReference type="InterPro" id="IPR007730">
    <property type="entry name" value="SPOR-like_dom"/>
</dbReference>
<dbReference type="Pfam" id="PF05036">
    <property type="entry name" value="SPOR"/>
    <property type="match status" value="1"/>
</dbReference>
<dbReference type="Pfam" id="PF18175">
    <property type="entry name" value="HU-CCDC81_bac_2"/>
    <property type="match status" value="1"/>
</dbReference>
<proteinExistence type="predicted"/>
<sequence length="422" mass="44366">MNLSDHLRPLLREHDCVIIPDFGGLVAEYAPARVQLAGRHLLSPPTRHVAFNQALTRNDGLLLDALRQHLGLSAAEAREQLRQAVAALHQELQAQQRIELPGVGVFRQLAGRGLQFEYTGTENLFAAAYGLPELTAHPIAVIDARQAREQQAQLVPRLRSAATRSNRVSLVVAVKRGGIIGLAAGVVAGIISFLSLHPQVVPVAWQGYLPRWEQLSTAPVPQQAAFATAPLSAPATPIAKAFEEKVEMPTVILKTVPVPAAEPAAVAPKPATAKPEVAVKPVVAAVAKPTVAAAAKPAVKPVVSVKDSKALMVAPAVAKATAAVASPAKAASSSTPTIKARTGRFYIVVGAYTSLAGAQRGRQGVVHAGRPAPMTKIIAPFPGTNKYRISAADFATYGEALAAAAQLRQNPHLDKGLSVFPY</sequence>
<evidence type="ECO:0000259" key="1">
    <source>
        <dbReference type="PROSITE" id="PS51724"/>
    </source>
</evidence>
<dbReference type="EMBL" id="VMRJ01000001">
    <property type="protein sequence ID" value="TVT42705.1"/>
    <property type="molecule type" value="Genomic_DNA"/>
</dbReference>
<dbReference type="InterPro" id="IPR036680">
    <property type="entry name" value="SPOR-like_sf"/>
</dbReference>
<gene>
    <name evidence="2" type="ORF">FNT36_01015</name>
</gene>
<dbReference type="Proteomes" id="UP000317624">
    <property type="component" value="Unassembled WGS sequence"/>
</dbReference>
<keyword evidence="3" id="KW-1185">Reference proteome</keyword>
<dbReference type="OrthoDB" id="653949at2"/>
<dbReference type="SUPFAM" id="SSF110997">
    <property type="entry name" value="Sporulation related repeat"/>
    <property type="match status" value="1"/>
</dbReference>
<dbReference type="InterPro" id="IPR040495">
    <property type="entry name" value="HU-CCDC81_bac_1"/>
</dbReference>